<evidence type="ECO:0000313" key="6">
    <source>
        <dbReference type="EMBL" id="KAF5207089.1"/>
    </source>
</evidence>
<evidence type="ECO:0000256" key="3">
    <source>
        <dbReference type="SAM" id="MobiDB-lite"/>
    </source>
</evidence>
<feature type="transmembrane region" description="Helical" evidence="4">
    <location>
        <begin position="527"/>
        <end position="544"/>
    </location>
</feature>
<evidence type="ECO:0000256" key="4">
    <source>
        <dbReference type="SAM" id="Phobius"/>
    </source>
</evidence>
<dbReference type="GO" id="GO:0012505">
    <property type="term" value="C:endomembrane system"/>
    <property type="evidence" value="ECO:0007669"/>
    <property type="project" value="UniProtKB-SubCell"/>
</dbReference>
<feature type="transmembrane region" description="Helical" evidence="4">
    <location>
        <begin position="612"/>
        <end position="633"/>
    </location>
</feature>
<keyword evidence="4" id="KW-1133">Transmembrane helix</keyword>
<organism evidence="6 7">
    <name type="scientific">Thalictrum thalictroides</name>
    <name type="common">Rue-anemone</name>
    <name type="synonym">Anemone thalictroides</name>
    <dbReference type="NCBI Taxonomy" id="46969"/>
    <lineage>
        <taxon>Eukaryota</taxon>
        <taxon>Viridiplantae</taxon>
        <taxon>Streptophyta</taxon>
        <taxon>Embryophyta</taxon>
        <taxon>Tracheophyta</taxon>
        <taxon>Spermatophyta</taxon>
        <taxon>Magnoliopsida</taxon>
        <taxon>Ranunculales</taxon>
        <taxon>Ranunculaceae</taxon>
        <taxon>Thalictroideae</taxon>
        <taxon>Thalictrum</taxon>
    </lineage>
</organism>
<dbReference type="EMBL" id="JABWDY010001872">
    <property type="protein sequence ID" value="KAF5207089.1"/>
    <property type="molecule type" value="Genomic_DNA"/>
</dbReference>
<dbReference type="InterPro" id="IPR023175">
    <property type="entry name" value="Vta1/CALS_N_sf"/>
</dbReference>
<feature type="compositionally biased region" description="Polar residues" evidence="3">
    <location>
        <begin position="1"/>
        <end position="10"/>
    </location>
</feature>
<feature type="domain" description="1,3-beta-glucan synthase component FKS1-like" evidence="5">
    <location>
        <begin position="332"/>
        <end position="447"/>
    </location>
</feature>
<feature type="transmembrane region" description="Helical" evidence="4">
    <location>
        <begin position="497"/>
        <end position="515"/>
    </location>
</feature>
<proteinExistence type="predicted"/>
<dbReference type="InterPro" id="IPR039431">
    <property type="entry name" value="Vta1/CALS_N"/>
</dbReference>
<name>A0A7J6XBS4_THATH</name>
<dbReference type="Pfam" id="PF04652">
    <property type="entry name" value="Vta1"/>
    <property type="match status" value="1"/>
</dbReference>
<dbReference type="InterPro" id="IPR026899">
    <property type="entry name" value="FKS1-like_dom1"/>
</dbReference>
<keyword evidence="4" id="KW-0812">Transmembrane</keyword>
<evidence type="ECO:0000256" key="2">
    <source>
        <dbReference type="ARBA" id="ARBA00023136"/>
    </source>
</evidence>
<reference evidence="6 7" key="1">
    <citation type="submission" date="2020-06" db="EMBL/GenBank/DDBJ databases">
        <title>Transcriptomic and genomic resources for Thalictrum thalictroides and T. hernandezii: Facilitating candidate gene discovery in an emerging model plant lineage.</title>
        <authorList>
            <person name="Arias T."/>
            <person name="Riano-Pachon D.M."/>
            <person name="Di Stilio V.S."/>
        </authorList>
    </citation>
    <scope>NUCLEOTIDE SEQUENCE [LARGE SCALE GENOMIC DNA]</scope>
    <source>
        <strain evidence="7">cv. WT478/WT964</strain>
        <tissue evidence="6">Leaves</tissue>
    </source>
</reference>
<dbReference type="Proteomes" id="UP000554482">
    <property type="component" value="Unassembled WGS sequence"/>
</dbReference>
<feature type="transmembrane region" description="Helical" evidence="4">
    <location>
        <begin position="565"/>
        <end position="586"/>
    </location>
</feature>
<dbReference type="GO" id="GO:0046527">
    <property type="term" value="F:glucosyltransferase activity"/>
    <property type="evidence" value="ECO:0007669"/>
    <property type="project" value="TreeGrafter"/>
</dbReference>
<evidence type="ECO:0000259" key="5">
    <source>
        <dbReference type="SMART" id="SM01205"/>
    </source>
</evidence>
<gene>
    <name evidence="6" type="ORF">FRX31_003324</name>
</gene>
<feature type="transmembrane region" description="Helical" evidence="4">
    <location>
        <begin position="677"/>
        <end position="698"/>
    </location>
</feature>
<protein>
    <submittedName>
        <fullName evidence="6">Callose synthase</fullName>
    </submittedName>
</protein>
<keyword evidence="7" id="KW-1185">Reference proteome</keyword>
<comment type="subcellular location">
    <subcellularLocation>
        <location evidence="1">Endomembrane system</location>
    </subcellularLocation>
</comment>
<feature type="region of interest" description="Disordered" evidence="3">
    <location>
        <begin position="1"/>
        <end position="42"/>
    </location>
</feature>
<dbReference type="AlphaFoldDB" id="A0A7J6XBS4"/>
<dbReference type="PANTHER" id="PTHR12741:SF16">
    <property type="entry name" value="CALLOSE SYNTHASE 7"/>
    <property type="match status" value="1"/>
</dbReference>
<sequence>MASSSGTKSITADDVPPRSVSKRMTRMPTMIDATDQEPVDSELVPSSLAEIAPILRVANEIEAENPRVAYLCRFHAFEKAHKLDPNSSGRGVRQFKTYLLHRLEKEEEETRPRLARNDPREIQKFYQMFYETRIKDGAQNRKPEEMAKLYQMASVLYDVLRTVVPAERVDDEVNRYAREVERIKDHYAHYNILPLNALGTPPPIMELPEIKAALNALRKVDNLPKPIIQPTNNVSDNHSVSEEGNKPIHDLLDWLWLTFGFQKGNVANQREHLILLLANKGIRDKAPETYAQLDIHTVPLLVDKIFKNYRSWCAYLHCGSNLKFPSSADRQQLELLYIALYLLIWGEASNIRFMPECICYIFHNMANELHGILYGNVHSVSGGTFQPAHQGEESFLREVVKPIYQVLRKEAWRNKGGTASHSKWRNYDDLNEYFWSDKCFKLGWPMNPESDFFVHSDEIRQKDKRRRNHVPTGKRKPKTNFVEVRTFWHLFRSFDRMWIFFILALQAMIIIAWSPSGSLAAFFDEDVFRSVMSIFITWAILNFLQATLDLILSIKAWGSLRYTQILRYILKFAVAAVWAVVLPIGYSSSVQNPTGLVKYFNDWIGDWRNQSFYSYCIALYLLPNILAVLLFVLPPVRRHMERSNWRIIVLLLWWAQPKLYVGRGMHEDMFSLLKYTLFWILLLISKMAFSYYVEIYPLIEPTKMIMDIRIGSYEWHEFFPNVTHNMGVVISIWAPIVLVYFMDTQIWYAIFSTICGGVHGAFNHLGEIRTLGMLRARFQAVPIAFSEHLVPSSKEESKRSHKVIRKLVDSAI</sequence>
<evidence type="ECO:0000256" key="1">
    <source>
        <dbReference type="ARBA" id="ARBA00004308"/>
    </source>
</evidence>
<comment type="caution">
    <text evidence="6">The sequence shown here is derived from an EMBL/GenBank/DDBJ whole genome shotgun (WGS) entry which is preliminary data.</text>
</comment>
<keyword evidence="2 4" id="KW-0472">Membrane</keyword>
<dbReference type="GO" id="GO:0005886">
    <property type="term" value="C:plasma membrane"/>
    <property type="evidence" value="ECO:0007669"/>
    <property type="project" value="TreeGrafter"/>
</dbReference>
<feature type="transmembrane region" description="Helical" evidence="4">
    <location>
        <begin position="746"/>
        <end position="765"/>
    </location>
</feature>
<evidence type="ECO:0000313" key="7">
    <source>
        <dbReference type="Proteomes" id="UP000554482"/>
    </source>
</evidence>
<dbReference type="Gene3D" id="1.25.40.270">
    <property type="entry name" value="Vacuolar protein sorting-associated protein vta1"/>
    <property type="match status" value="1"/>
</dbReference>
<dbReference type="PANTHER" id="PTHR12741">
    <property type="entry name" value="LYST-INTERACTING PROTEIN LIP5 DOPAMINE RESPONSIVE PROTEIN DRG-1"/>
    <property type="match status" value="1"/>
</dbReference>
<dbReference type="Pfam" id="PF14288">
    <property type="entry name" value="FKS1_dom1"/>
    <property type="match status" value="1"/>
</dbReference>
<dbReference type="SMART" id="SM01205">
    <property type="entry name" value="FKS1_dom1"/>
    <property type="match status" value="1"/>
</dbReference>
<feature type="transmembrane region" description="Helical" evidence="4">
    <location>
        <begin position="718"/>
        <end position="740"/>
    </location>
</feature>
<accession>A0A7J6XBS4</accession>
<dbReference type="OrthoDB" id="1880850at2759"/>